<evidence type="ECO:0000313" key="5">
    <source>
        <dbReference type="Proteomes" id="UP000034883"/>
    </source>
</evidence>
<dbReference type="STRING" id="927083.DB32_003575"/>
<dbReference type="PRINTS" id="PR00922">
    <property type="entry name" value="DADACBPTASE3"/>
</dbReference>
<dbReference type="AlphaFoldDB" id="A0A0F6YJR9"/>
<evidence type="ECO:0000256" key="3">
    <source>
        <dbReference type="SAM" id="SignalP"/>
    </source>
</evidence>
<dbReference type="Proteomes" id="UP000034883">
    <property type="component" value="Chromosome"/>
</dbReference>
<dbReference type="PANTHER" id="PTHR30023">
    <property type="entry name" value="D-ALANYL-D-ALANINE CARBOXYPEPTIDASE"/>
    <property type="match status" value="1"/>
</dbReference>
<accession>A0A0F6YJR9</accession>
<dbReference type="InterPro" id="IPR000667">
    <property type="entry name" value="Peptidase_S13"/>
</dbReference>
<dbReference type="GO" id="GO:0006508">
    <property type="term" value="P:proteolysis"/>
    <property type="evidence" value="ECO:0007669"/>
    <property type="project" value="InterPro"/>
</dbReference>
<evidence type="ECO:0000256" key="1">
    <source>
        <dbReference type="ARBA" id="ARBA00006096"/>
    </source>
</evidence>
<dbReference type="KEGG" id="samy:DB32_003575"/>
<protein>
    <submittedName>
        <fullName evidence="4">D-alanyl-D-alanine carboxypeptidase</fullName>
    </submittedName>
</protein>
<name>A0A0F6YJR9_9BACT</name>
<proteinExistence type="inferred from homology"/>
<dbReference type="Pfam" id="PF02113">
    <property type="entry name" value="Peptidase_S13"/>
    <property type="match status" value="1"/>
</dbReference>
<keyword evidence="2" id="KW-0378">Hydrolase</keyword>
<dbReference type="Gene3D" id="3.40.710.10">
    <property type="entry name" value="DD-peptidase/beta-lactamase superfamily"/>
    <property type="match status" value="2"/>
</dbReference>
<gene>
    <name evidence="4" type="ORF">DB32_003575</name>
</gene>
<dbReference type="RefSeq" id="WP_053233602.1">
    <property type="nucleotide sequence ID" value="NZ_CP011125.1"/>
</dbReference>
<dbReference type="InterPro" id="IPR012338">
    <property type="entry name" value="Beta-lactam/transpept-like"/>
</dbReference>
<dbReference type="PANTHER" id="PTHR30023:SF0">
    <property type="entry name" value="PENICILLIN-SENSITIVE CARBOXYPEPTIDASE A"/>
    <property type="match status" value="1"/>
</dbReference>
<dbReference type="EMBL" id="CP011125">
    <property type="protein sequence ID" value="AKF06426.1"/>
    <property type="molecule type" value="Genomic_DNA"/>
</dbReference>
<comment type="similarity">
    <text evidence="1">Belongs to the peptidase S13 family.</text>
</comment>
<reference evidence="4 5" key="1">
    <citation type="submission" date="2015-03" db="EMBL/GenBank/DDBJ databases">
        <title>Genome assembly of Sandaracinus amylolyticus DSM 53668.</title>
        <authorList>
            <person name="Sharma G."/>
            <person name="Subramanian S."/>
        </authorList>
    </citation>
    <scope>NUCLEOTIDE SEQUENCE [LARGE SCALE GENOMIC DNA]</scope>
    <source>
        <strain evidence="4 5">DSM 53668</strain>
    </source>
</reference>
<feature type="signal peptide" evidence="3">
    <location>
        <begin position="1"/>
        <end position="24"/>
    </location>
</feature>
<keyword evidence="3" id="KW-0732">Signal</keyword>
<sequence length="480" mass="50587">MRRAIPLAAVLLCVSLLARHDVRAQEAPIVSPLATSLSQLVSDAGFGETVSVTVVDAASGQTLFSHQSEIALNPASNMKLVTAAAALARLGPEFRMRTALYGRVEGDGVATLSLRGFGDPSLTQADLVELARDLADHGVRRVGEVVVDATYFEGHLLPPAFDQQPGEVAPFRAATGAVSVDANAYTLRVLPGATVGAPARVRLDGAGYFALESTITTSDSGQPSIVAIQRDQGEHMQLALRGTMPIGVTGVSYRRRIENPLAWAGHLTRDALAAAGIRSNDAVRIAATPDDAALLAQHSSEPLAEILSAMGKQSDNFVAEMVFRVLGAERHRPGRVEDSVGAVRDVLRDAGVEPDRVQIVNGSGLFDGNRIASGDLARLLSWMYRQPGLRAEYVAHLAIGGVDGTLAGRLRDLPRPRIVRAKTGTLNDAIALSGYVLGPDPDRAVAFSVIVNGARGRHGPARGLCDGVARAIAQQLWAGR</sequence>
<dbReference type="OrthoDB" id="5372081at2"/>
<feature type="chain" id="PRO_5002512978" evidence="3">
    <location>
        <begin position="25"/>
        <end position="480"/>
    </location>
</feature>
<dbReference type="GO" id="GO:0000270">
    <property type="term" value="P:peptidoglycan metabolic process"/>
    <property type="evidence" value="ECO:0007669"/>
    <property type="project" value="TreeGrafter"/>
</dbReference>
<evidence type="ECO:0000313" key="4">
    <source>
        <dbReference type="EMBL" id="AKF06426.1"/>
    </source>
</evidence>
<keyword evidence="4" id="KW-0645">Protease</keyword>
<dbReference type="SUPFAM" id="SSF56601">
    <property type="entry name" value="beta-lactamase/transpeptidase-like"/>
    <property type="match status" value="1"/>
</dbReference>
<keyword evidence="4" id="KW-0121">Carboxypeptidase</keyword>
<dbReference type="GO" id="GO:0004185">
    <property type="term" value="F:serine-type carboxypeptidase activity"/>
    <property type="evidence" value="ECO:0007669"/>
    <property type="project" value="InterPro"/>
</dbReference>
<dbReference type="NCBIfam" id="TIGR00666">
    <property type="entry name" value="PBP4"/>
    <property type="match status" value="1"/>
</dbReference>
<keyword evidence="5" id="KW-1185">Reference proteome</keyword>
<organism evidence="4 5">
    <name type="scientific">Sandaracinus amylolyticus</name>
    <dbReference type="NCBI Taxonomy" id="927083"/>
    <lineage>
        <taxon>Bacteria</taxon>
        <taxon>Pseudomonadati</taxon>
        <taxon>Myxococcota</taxon>
        <taxon>Polyangia</taxon>
        <taxon>Polyangiales</taxon>
        <taxon>Sandaracinaceae</taxon>
        <taxon>Sandaracinus</taxon>
    </lineage>
</organism>
<dbReference type="Gene3D" id="3.50.80.20">
    <property type="entry name" value="D-Ala-D-Ala carboxypeptidase C, peptidase S13"/>
    <property type="match status" value="1"/>
</dbReference>
<evidence type="ECO:0000256" key="2">
    <source>
        <dbReference type="ARBA" id="ARBA00022801"/>
    </source>
</evidence>